<organism evidence="6 7">
    <name type="scientific">Rhodomicrobium udaipurense</name>
    <dbReference type="NCBI Taxonomy" id="1202716"/>
    <lineage>
        <taxon>Bacteria</taxon>
        <taxon>Pseudomonadati</taxon>
        <taxon>Pseudomonadota</taxon>
        <taxon>Alphaproteobacteria</taxon>
        <taxon>Hyphomicrobiales</taxon>
        <taxon>Hyphomicrobiaceae</taxon>
        <taxon>Rhodomicrobium</taxon>
    </lineage>
</organism>
<dbReference type="SUPFAM" id="SSF56349">
    <property type="entry name" value="DNA breaking-rejoining enzymes"/>
    <property type="match status" value="1"/>
</dbReference>
<accession>A0A8I1G861</accession>
<evidence type="ECO:0000256" key="1">
    <source>
        <dbReference type="ARBA" id="ARBA00008857"/>
    </source>
</evidence>
<name>A0A8I1G861_9HYPH</name>
<dbReference type="InterPro" id="IPR013762">
    <property type="entry name" value="Integrase-like_cat_sf"/>
</dbReference>
<evidence type="ECO:0000313" key="7">
    <source>
        <dbReference type="Proteomes" id="UP000623250"/>
    </source>
</evidence>
<dbReference type="Gene3D" id="1.10.150.130">
    <property type="match status" value="1"/>
</dbReference>
<dbReference type="Proteomes" id="UP000623250">
    <property type="component" value="Unassembled WGS sequence"/>
</dbReference>
<dbReference type="InterPro" id="IPR050808">
    <property type="entry name" value="Phage_Integrase"/>
</dbReference>
<feature type="domain" description="Tyr recombinase" evidence="5">
    <location>
        <begin position="136"/>
        <end position="332"/>
    </location>
</feature>
<keyword evidence="3" id="KW-0238">DNA-binding</keyword>
<evidence type="ECO:0000256" key="2">
    <source>
        <dbReference type="ARBA" id="ARBA00022908"/>
    </source>
</evidence>
<proteinExistence type="inferred from homology"/>
<dbReference type="AlphaFoldDB" id="A0A8I1G861"/>
<dbReference type="PANTHER" id="PTHR30629:SF2">
    <property type="entry name" value="PROPHAGE INTEGRASE INTS-RELATED"/>
    <property type="match status" value="1"/>
</dbReference>
<evidence type="ECO:0000313" key="6">
    <source>
        <dbReference type="EMBL" id="MBJ7542327.1"/>
    </source>
</evidence>
<dbReference type="PROSITE" id="PS51898">
    <property type="entry name" value="TYR_RECOMBINASE"/>
    <property type="match status" value="1"/>
</dbReference>
<dbReference type="GO" id="GO:0003677">
    <property type="term" value="F:DNA binding"/>
    <property type="evidence" value="ECO:0007669"/>
    <property type="project" value="UniProtKB-KW"/>
</dbReference>
<protein>
    <submittedName>
        <fullName evidence="6">Site-specific integrase</fullName>
    </submittedName>
</protein>
<evidence type="ECO:0000259" key="5">
    <source>
        <dbReference type="PROSITE" id="PS51898"/>
    </source>
</evidence>
<dbReference type="PANTHER" id="PTHR30629">
    <property type="entry name" value="PROPHAGE INTEGRASE"/>
    <property type="match status" value="1"/>
</dbReference>
<dbReference type="GO" id="GO:0015074">
    <property type="term" value="P:DNA integration"/>
    <property type="evidence" value="ECO:0007669"/>
    <property type="project" value="UniProtKB-KW"/>
</dbReference>
<dbReference type="EMBL" id="JAEMUK010000004">
    <property type="protein sequence ID" value="MBJ7542327.1"/>
    <property type="molecule type" value="Genomic_DNA"/>
</dbReference>
<keyword evidence="4" id="KW-0233">DNA recombination</keyword>
<comment type="similarity">
    <text evidence="1">Belongs to the 'phage' integrase family.</text>
</comment>
<evidence type="ECO:0000256" key="3">
    <source>
        <dbReference type="ARBA" id="ARBA00023125"/>
    </source>
</evidence>
<gene>
    <name evidence="6" type="ORF">JDN41_02000</name>
</gene>
<sequence>MTPQQARDIAKEQQGEIKRGVDVAEHRRERREKLSGLTFADAVERYLSVHARPTRYWKEKRARLCSPDTKSLRSRPLALVTRAHVAAVIDAVEGRSTAAARLLFADIRPILAWALDRAMVETNPMEGMRGPATSDARDRVLSDDELRAFWQAASEQSWPFENIFKLLLLTAQRREEVAGVRWAELDLDAASWTIARERCKNGKEHLVDLHPSAVALLDPLGEAMAARVVRARAWAAEGSHDIVFTTTGATPVSGFSKAKERIDRRMRELLGDRFKPWRTHDLRTAASGMAALGFQPHIIERVLNHVSGAQGGLVGVYQRHEYRDERRRAIMAWGDQVG</sequence>
<keyword evidence="7" id="KW-1185">Reference proteome</keyword>
<dbReference type="GO" id="GO:0006310">
    <property type="term" value="P:DNA recombination"/>
    <property type="evidence" value="ECO:0007669"/>
    <property type="project" value="UniProtKB-KW"/>
</dbReference>
<keyword evidence="2" id="KW-0229">DNA integration</keyword>
<dbReference type="Pfam" id="PF00589">
    <property type="entry name" value="Phage_integrase"/>
    <property type="match status" value="1"/>
</dbReference>
<dbReference type="InterPro" id="IPR002104">
    <property type="entry name" value="Integrase_catalytic"/>
</dbReference>
<comment type="caution">
    <text evidence="6">The sequence shown here is derived from an EMBL/GenBank/DDBJ whole genome shotgun (WGS) entry which is preliminary data.</text>
</comment>
<dbReference type="InterPro" id="IPR011010">
    <property type="entry name" value="DNA_brk_join_enz"/>
</dbReference>
<dbReference type="Gene3D" id="1.10.443.10">
    <property type="entry name" value="Intergrase catalytic core"/>
    <property type="match status" value="1"/>
</dbReference>
<evidence type="ECO:0000256" key="4">
    <source>
        <dbReference type="ARBA" id="ARBA00023172"/>
    </source>
</evidence>
<reference evidence="6 7" key="1">
    <citation type="submission" date="2020-12" db="EMBL/GenBank/DDBJ databases">
        <title>Revised draft genomes of Rhodomicrobium vannielii ATCC 17100 and Rhodomicrobium udaipurense JA643.</title>
        <authorList>
            <person name="Conners E.M."/>
            <person name="Davenport E.J."/>
            <person name="Bose A."/>
        </authorList>
    </citation>
    <scope>NUCLEOTIDE SEQUENCE [LARGE SCALE GENOMIC DNA]</scope>
    <source>
        <strain evidence="6 7">JA643</strain>
    </source>
</reference>
<dbReference type="CDD" id="cd00801">
    <property type="entry name" value="INT_P4_C"/>
    <property type="match status" value="1"/>
</dbReference>
<dbReference type="InterPro" id="IPR010998">
    <property type="entry name" value="Integrase_recombinase_N"/>
</dbReference>